<reference evidence="2 3" key="1">
    <citation type="submission" date="2019-09" db="EMBL/GenBank/DDBJ databases">
        <title>Phylogeny of genus Pseudoclavibacter and closely related genus.</title>
        <authorList>
            <person name="Li Y."/>
        </authorList>
    </citation>
    <scope>NUCLEOTIDE SEQUENCE [LARGE SCALE GENOMIC DNA]</scope>
    <source>
        <strain evidence="2 3">THG-MD12</strain>
    </source>
</reference>
<dbReference type="InterPro" id="IPR011045">
    <property type="entry name" value="N2O_reductase_N"/>
</dbReference>
<dbReference type="InterPro" id="IPR015943">
    <property type="entry name" value="WD40/YVTN_repeat-like_dom_sf"/>
</dbReference>
<protein>
    <submittedName>
        <fullName evidence="2">Lactonase family protein</fullName>
    </submittedName>
</protein>
<dbReference type="Gene3D" id="2.130.10.10">
    <property type="entry name" value="YVTN repeat-like/Quinoprotein amine dehydrogenase"/>
    <property type="match status" value="1"/>
</dbReference>
<dbReference type="AlphaFoldDB" id="A0A7J5B3Q3"/>
<gene>
    <name evidence="2" type="ORF">F8O03_00065</name>
</gene>
<comment type="similarity">
    <text evidence="1">Belongs to the cycloisomerase 2 family.</text>
</comment>
<dbReference type="SUPFAM" id="SSF50974">
    <property type="entry name" value="Nitrous oxide reductase, N-terminal domain"/>
    <property type="match status" value="1"/>
</dbReference>
<dbReference type="GO" id="GO:0017057">
    <property type="term" value="F:6-phosphogluconolactonase activity"/>
    <property type="evidence" value="ECO:0007669"/>
    <property type="project" value="TreeGrafter"/>
</dbReference>
<dbReference type="OrthoDB" id="3725564at2"/>
<keyword evidence="3" id="KW-1185">Reference proteome</keyword>
<dbReference type="RefSeq" id="WP_151421856.1">
    <property type="nucleotide sequence ID" value="NZ_WBJX01000001.1"/>
</dbReference>
<name>A0A7J5B3Q3_9MICO</name>
<evidence type="ECO:0000313" key="3">
    <source>
        <dbReference type="Proteomes" id="UP000490386"/>
    </source>
</evidence>
<dbReference type="PANTHER" id="PTHR30344:SF1">
    <property type="entry name" value="6-PHOSPHOGLUCONOLACTONASE"/>
    <property type="match status" value="1"/>
</dbReference>
<evidence type="ECO:0000256" key="1">
    <source>
        <dbReference type="ARBA" id="ARBA00005564"/>
    </source>
</evidence>
<dbReference type="EMBL" id="WBJX01000001">
    <property type="protein sequence ID" value="KAB1638798.1"/>
    <property type="molecule type" value="Genomic_DNA"/>
</dbReference>
<sequence>MTTPLLLVANAGEGSISVFRFDGASLTRLSVAPGLTGCSNFVVDAARDLVYASVKGSPAGIVTLRLDRESGELTEVSRRDTPRGGLNYVALTRDGSVLLGAAYSANYGLIAPVTDGEVGEPTSIVEHRHLHSVAASADGRFAYFVSLGDDLVGQYAITDDLELEPLDPVGAAAPAGSGPRHIVLNGAESFAYVITEFSGEVLRFERDQATGVLSFTDAASFADALQGLQPGALGGNPLEPRSIWGADIHWGADEQYLWTSERTTSTLAPLKVSEDGSLEDARAFTVTQQQPRGFALSPDGRFLVAAGEEATEVALYEVRGDHLTELQQVETGSGANWVRWA</sequence>
<dbReference type="Pfam" id="PF10282">
    <property type="entry name" value="Lactonase"/>
    <property type="match status" value="1"/>
</dbReference>
<dbReference type="GO" id="GO:0005829">
    <property type="term" value="C:cytosol"/>
    <property type="evidence" value="ECO:0007669"/>
    <property type="project" value="TreeGrafter"/>
</dbReference>
<comment type="caution">
    <text evidence="2">The sequence shown here is derived from an EMBL/GenBank/DDBJ whole genome shotgun (WGS) entry which is preliminary data.</text>
</comment>
<evidence type="ECO:0000313" key="2">
    <source>
        <dbReference type="EMBL" id="KAB1638798.1"/>
    </source>
</evidence>
<dbReference type="InterPro" id="IPR050282">
    <property type="entry name" value="Cycloisomerase_2"/>
</dbReference>
<organism evidence="2 3">
    <name type="scientific">Pseudoclavibacter terrae</name>
    <dbReference type="NCBI Taxonomy" id="1530195"/>
    <lineage>
        <taxon>Bacteria</taxon>
        <taxon>Bacillati</taxon>
        <taxon>Actinomycetota</taxon>
        <taxon>Actinomycetes</taxon>
        <taxon>Micrococcales</taxon>
        <taxon>Microbacteriaceae</taxon>
        <taxon>Pseudoclavibacter</taxon>
    </lineage>
</organism>
<proteinExistence type="inferred from homology"/>
<dbReference type="PANTHER" id="PTHR30344">
    <property type="entry name" value="6-PHOSPHOGLUCONOLACTONASE-RELATED"/>
    <property type="match status" value="1"/>
</dbReference>
<dbReference type="Proteomes" id="UP000490386">
    <property type="component" value="Unassembled WGS sequence"/>
</dbReference>
<dbReference type="InterPro" id="IPR019405">
    <property type="entry name" value="Lactonase_7-beta_prop"/>
</dbReference>
<accession>A0A7J5B3Q3</accession>